<keyword evidence="3" id="KW-1185">Reference proteome</keyword>
<protein>
    <submittedName>
        <fullName evidence="2">Uncharacterized protein</fullName>
    </submittedName>
</protein>
<proteinExistence type="predicted"/>
<sequence length="205" mass="22995">MQLSDVYIEGTLELRNQPINQQTNKQTDKQIFQQTNKQTDTCLDAVFEGVPNKPTDKHTCLDAVLEGLPAVAEQLLQVSAIVVNVQAVRHHLLQLDGGGGVKREVRVKGEGGGTKGDMRCECDDECLPEALEYIPGEGGGSPAPWSSEEEEEEEEVEEEEEDDDDDDDDDERKRCRRGSRRRGRMITRRWTKRGKGLGVWCRRGG</sequence>
<feature type="region of interest" description="Disordered" evidence="1">
    <location>
        <begin position="131"/>
        <end position="182"/>
    </location>
</feature>
<reference evidence="2 3" key="1">
    <citation type="submission" date="2019-01" db="EMBL/GenBank/DDBJ databases">
        <title>A draft genome assembly of the solar-powered sea slug Elysia chlorotica.</title>
        <authorList>
            <person name="Cai H."/>
            <person name="Li Q."/>
            <person name="Fang X."/>
            <person name="Li J."/>
            <person name="Curtis N.E."/>
            <person name="Altenburger A."/>
            <person name="Shibata T."/>
            <person name="Feng M."/>
            <person name="Maeda T."/>
            <person name="Schwartz J.A."/>
            <person name="Shigenobu S."/>
            <person name="Lundholm N."/>
            <person name="Nishiyama T."/>
            <person name="Yang H."/>
            <person name="Hasebe M."/>
            <person name="Li S."/>
            <person name="Pierce S.K."/>
            <person name="Wang J."/>
        </authorList>
    </citation>
    <scope>NUCLEOTIDE SEQUENCE [LARGE SCALE GENOMIC DNA]</scope>
    <source>
        <strain evidence="2">EC2010</strain>
        <tissue evidence="2">Whole organism of an adult</tissue>
    </source>
</reference>
<gene>
    <name evidence="2" type="ORF">EGW08_001029</name>
</gene>
<evidence type="ECO:0000313" key="3">
    <source>
        <dbReference type="Proteomes" id="UP000271974"/>
    </source>
</evidence>
<organism evidence="2 3">
    <name type="scientific">Elysia chlorotica</name>
    <name type="common">Eastern emerald elysia</name>
    <name type="synonym">Sea slug</name>
    <dbReference type="NCBI Taxonomy" id="188477"/>
    <lineage>
        <taxon>Eukaryota</taxon>
        <taxon>Metazoa</taxon>
        <taxon>Spiralia</taxon>
        <taxon>Lophotrochozoa</taxon>
        <taxon>Mollusca</taxon>
        <taxon>Gastropoda</taxon>
        <taxon>Heterobranchia</taxon>
        <taxon>Euthyneura</taxon>
        <taxon>Panpulmonata</taxon>
        <taxon>Sacoglossa</taxon>
        <taxon>Placobranchoidea</taxon>
        <taxon>Plakobranchidae</taxon>
        <taxon>Elysia</taxon>
    </lineage>
</organism>
<name>A0A433UBW7_ELYCH</name>
<accession>A0A433UBW7</accession>
<dbReference type="EMBL" id="RQTK01000016">
    <property type="protein sequence ID" value="RUS91223.1"/>
    <property type="molecule type" value="Genomic_DNA"/>
</dbReference>
<dbReference type="Proteomes" id="UP000271974">
    <property type="component" value="Unassembled WGS sequence"/>
</dbReference>
<evidence type="ECO:0000313" key="2">
    <source>
        <dbReference type="EMBL" id="RUS91223.1"/>
    </source>
</evidence>
<evidence type="ECO:0000256" key="1">
    <source>
        <dbReference type="SAM" id="MobiDB-lite"/>
    </source>
</evidence>
<feature type="compositionally biased region" description="Acidic residues" evidence="1">
    <location>
        <begin position="147"/>
        <end position="170"/>
    </location>
</feature>
<comment type="caution">
    <text evidence="2">The sequence shown here is derived from an EMBL/GenBank/DDBJ whole genome shotgun (WGS) entry which is preliminary data.</text>
</comment>
<dbReference type="AlphaFoldDB" id="A0A433UBW7"/>